<reference evidence="1" key="1">
    <citation type="submission" date="2021-03" db="EMBL/GenBank/DDBJ databases">
        <authorList>
            <consortium name="DOE Joint Genome Institute"/>
            <person name="Ahrendt S."/>
            <person name="Looney B.P."/>
            <person name="Miyauchi S."/>
            <person name="Morin E."/>
            <person name="Drula E."/>
            <person name="Courty P.E."/>
            <person name="Chicoki N."/>
            <person name="Fauchery L."/>
            <person name="Kohler A."/>
            <person name="Kuo A."/>
            <person name="Labutti K."/>
            <person name="Pangilinan J."/>
            <person name="Lipzen A."/>
            <person name="Riley R."/>
            <person name="Andreopoulos W."/>
            <person name="He G."/>
            <person name="Johnson J."/>
            <person name="Barry K.W."/>
            <person name="Grigoriev I.V."/>
            <person name="Nagy L."/>
            <person name="Hibbett D."/>
            <person name="Henrissat B."/>
            <person name="Matheny P.B."/>
            <person name="Labbe J."/>
            <person name="Martin F."/>
        </authorList>
    </citation>
    <scope>NUCLEOTIDE SEQUENCE</scope>
    <source>
        <strain evidence="1">HHB10654</strain>
    </source>
</reference>
<gene>
    <name evidence="1" type="ORF">BV25DRAFT_1815639</name>
</gene>
<dbReference type="EMBL" id="MU277293">
    <property type="protein sequence ID" value="KAI0055412.1"/>
    <property type="molecule type" value="Genomic_DNA"/>
</dbReference>
<name>A0ACB8SGR4_9AGAM</name>
<evidence type="ECO:0000313" key="1">
    <source>
        <dbReference type="EMBL" id="KAI0055412.1"/>
    </source>
</evidence>
<feature type="non-terminal residue" evidence="1">
    <location>
        <position position="341"/>
    </location>
</feature>
<keyword evidence="2" id="KW-1185">Reference proteome</keyword>
<accession>A0ACB8SGR4</accession>
<reference evidence="1" key="2">
    <citation type="journal article" date="2022" name="New Phytol.">
        <title>Evolutionary transition to the ectomycorrhizal habit in the genomes of a hyperdiverse lineage of mushroom-forming fungi.</title>
        <authorList>
            <person name="Looney B."/>
            <person name="Miyauchi S."/>
            <person name="Morin E."/>
            <person name="Drula E."/>
            <person name="Courty P.E."/>
            <person name="Kohler A."/>
            <person name="Kuo A."/>
            <person name="LaButti K."/>
            <person name="Pangilinan J."/>
            <person name="Lipzen A."/>
            <person name="Riley R."/>
            <person name="Andreopoulos W."/>
            <person name="He G."/>
            <person name="Johnson J."/>
            <person name="Nolan M."/>
            <person name="Tritt A."/>
            <person name="Barry K.W."/>
            <person name="Grigoriev I.V."/>
            <person name="Nagy L.G."/>
            <person name="Hibbett D."/>
            <person name="Henrissat B."/>
            <person name="Matheny P.B."/>
            <person name="Labbe J."/>
            <person name="Martin F.M."/>
        </authorList>
    </citation>
    <scope>NUCLEOTIDE SEQUENCE</scope>
    <source>
        <strain evidence="1">HHB10654</strain>
    </source>
</reference>
<protein>
    <submittedName>
        <fullName evidence="1">Clavaminate synthase-like protein</fullName>
    </submittedName>
</protein>
<evidence type="ECO:0000313" key="2">
    <source>
        <dbReference type="Proteomes" id="UP000814140"/>
    </source>
</evidence>
<dbReference type="Proteomes" id="UP000814140">
    <property type="component" value="Unassembled WGS sequence"/>
</dbReference>
<comment type="caution">
    <text evidence="1">The sequence shown here is derived from an EMBL/GenBank/DDBJ whole genome shotgun (WGS) entry which is preliminary data.</text>
</comment>
<sequence>MATVTIDNSIVWRQSPLLSPLLPYQEVERRATVLGCGIIDSLQHFERLWGCGEPVVVTNVSDGFQGEWTPQYFSSVHGSARVTLHDCETGTPKPSTVAEFFDLFGDPERGESIYKLKDWPPTKNFKDEFPELYNAFKEGIPFPDYTRPDGISNLMSHWPTSQVVPDLGPKLYIAFGTSQDNVHHGSTRLHCDITGAVNVSLYSTTKLTGEPGAAVWHIFHRADSDTVRQFIKSLPGYNEEGDPIHNQSTYLTPEMLLSLAQQHKVVPYTIYQRPGDAIFIPAGSPHQVSNETDTIKIACDFLSVQDLLASERLVHELRTQRLATDFGDDVLQFYTSLWYAW</sequence>
<organism evidence="1 2">
    <name type="scientific">Artomyces pyxidatus</name>
    <dbReference type="NCBI Taxonomy" id="48021"/>
    <lineage>
        <taxon>Eukaryota</taxon>
        <taxon>Fungi</taxon>
        <taxon>Dikarya</taxon>
        <taxon>Basidiomycota</taxon>
        <taxon>Agaricomycotina</taxon>
        <taxon>Agaricomycetes</taxon>
        <taxon>Russulales</taxon>
        <taxon>Auriscalpiaceae</taxon>
        <taxon>Artomyces</taxon>
    </lineage>
</organism>
<proteinExistence type="predicted"/>